<dbReference type="InterPro" id="IPR011577">
    <property type="entry name" value="Cyt_b561_bac/Ni-Hgenase"/>
</dbReference>
<sequence>MSADASRDANAARAYDSVAAAIHWVTAAMVVALLLLALFDDAISDGLGIAAVPLHKSLGITVFVLTLVRIGWRFRRPPPPLQQTGPAWQRRAAAAAHAALYGFLIAMPLLGYVLSSGGPYPLRWFGIGLPKLPVDRATGTIAGDIHVAAGYAMIALILVHVAAALWHQFALRDRTLGRMRLGPAPE</sequence>
<evidence type="ECO:0000259" key="14">
    <source>
        <dbReference type="Pfam" id="PF01292"/>
    </source>
</evidence>
<evidence type="ECO:0000256" key="9">
    <source>
        <dbReference type="ARBA" id="ARBA00022989"/>
    </source>
</evidence>
<keyword evidence="4" id="KW-1003">Cell membrane</keyword>
<dbReference type="Proteomes" id="UP001596977">
    <property type="component" value="Unassembled WGS sequence"/>
</dbReference>
<comment type="caution">
    <text evidence="15">The sequence shown here is derived from an EMBL/GenBank/DDBJ whole genome shotgun (WGS) entry which is preliminary data.</text>
</comment>
<dbReference type="RefSeq" id="WP_264946542.1">
    <property type="nucleotide sequence ID" value="NZ_JAPDRA010000015.1"/>
</dbReference>
<evidence type="ECO:0000256" key="8">
    <source>
        <dbReference type="ARBA" id="ARBA00022982"/>
    </source>
</evidence>
<comment type="cofactor">
    <cofactor evidence="1">
        <name>heme b</name>
        <dbReference type="ChEBI" id="CHEBI:60344"/>
    </cofactor>
</comment>
<evidence type="ECO:0000256" key="6">
    <source>
        <dbReference type="ARBA" id="ARBA00022692"/>
    </source>
</evidence>
<gene>
    <name evidence="15" type="ORF">ACFQ1E_19990</name>
</gene>
<reference evidence="16" key="1">
    <citation type="journal article" date="2019" name="Int. J. Syst. Evol. Microbiol.">
        <title>The Global Catalogue of Microorganisms (GCM) 10K type strain sequencing project: providing services to taxonomists for standard genome sequencing and annotation.</title>
        <authorList>
            <consortium name="The Broad Institute Genomics Platform"/>
            <consortium name="The Broad Institute Genome Sequencing Center for Infectious Disease"/>
            <person name="Wu L."/>
            <person name="Ma J."/>
        </authorList>
    </citation>
    <scope>NUCLEOTIDE SEQUENCE [LARGE SCALE GENOMIC DNA]</scope>
    <source>
        <strain evidence="16">CCUG 62982</strain>
    </source>
</reference>
<dbReference type="PANTHER" id="PTHR30529:SF1">
    <property type="entry name" value="CYTOCHROME B561 HOMOLOG 2"/>
    <property type="match status" value="1"/>
</dbReference>
<comment type="subcellular location">
    <subcellularLocation>
        <location evidence="2">Cell membrane</location>
        <topology evidence="2">Multi-pass membrane protein</topology>
    </subcellularLocation>
</comment>
<accession>A0ABW3HAX8</accession>
<evidence type="ECO:0000256" key="13">
    <source>
        <dbReference type="SAM" id="Phobius"/>
    </source>
</evidence>
<evidence type="ECO:0000313" key="16">
    <source>
        <dbReference type="Proteomes" id="UP001596977"/>
    </source>
</evidence>
<keyword evidence="5" id="KW-0349">Heme</keyword>
<evidence type="ECO:0000256" key="10">
    <source>
        <dbReference type="ARBA" id="ARBA00023004"/>
    </source>
</evidence>
<dbReference type="InterPro" id="IPR016174">
    <property type="entry name" value="Di-haem_cyt_TM"/>
</dbReference>
<organism evidence="15 16">
    <name type="scientific">Sphingomonas canadensis</name>
    <dbReference type="NCBI Taxonomy" id="1219257"/>
    <lineage>
        <taxon>Bacteria</taxon>
        <taxon>Pseudomonadati</taxon>
        <taxon>Pseudomonadota</taxon>
        <taxon>Alphaproteobacteria</taxon>
        <taxon>Sphingomonadales</taxon>
        <taxon>Sphingomonadaceae</taxon>
        <taxon>Sphingomonas</taxon>
    </lineage>
</organism>
<evidence type="ECO:0000256" key="12">
    <source>
        <dbReference type="ARBA" id="ARBA00037975"/>
    </source>
</evidence>
<feature type="transmembrane region" description="Helical" evidence="13">
    <location>
        <begin position="21"/>
        <end position="39"/>
    </location>
</feature>
<feature type="transmembrane region" description="Helical" evidence="13">
    <location>
        <begin position="51"/>
        <end position="72"/>
    </location>
</feature>
<dbReference type="EMBL" id="JBHTJG010000015">
    <property type="protein sequence ID" value="MFD0948631.1"/>
    <property type="molecule type" value="Genomic_DNA"/>
</dbReference>
<evidence type="ECO:0000256" key="3">
    <source>
        <dbReference type="ARBA" id="ARBA00022448"/>
    </source>
</evidence>
<dbReference type="Pfam" id="PF01292">
    <property type="entry name" value="Ni_hydr_CYTB"/>
    <property type="match status" value="1"/>
</dbReference>
<comment type="similarity">
    <text evidence="12">Belongs to the cytochrome b561 family.</text>
</comment>
<feature type="transmembrane region" description="Helical" evidence="13">
    <location>
        <begin position="148"/>
        <end position="171"/>
    </location>
</feature>
<keyword evidence="3" id="KW-0813">Transport</keyword>
<evidence type="ECO:0000313" key="15">
    <source>
        <dbReference type="EMBL" id="MFD0948631.1"/>
    </source>
</evidence>
<evidence type="ECO:0000256" key="11">
    <source>
        <dbReference type="ARBA" id="ARBA00023136"/>
    </source>
</evidence>
<keyword evidence="6 13" id="KW-0812">Transmembrane</keyword>
<protein>
    <submittedName>
        <fullName evidence="15">Cytochrome b</fullName>
    </submittedName>
</protein>
<keyword evidence="9 13" id="KW-1133">Transmembrane helix</keyword>
<keyword evidence="10" id="KW-0408">Iron</keyword>
<keyword evidence="7" id="KW-0479">Metal-binding</keyword>
<dbReference type="InterPro" id="IPR052168">
    <property type="entry name" value="Cytochrome_b561_oxidase"/>
</dbReference>
<evidence type="ECO:0000256" key="2">
    <source>
        <dbReference type="ARBA" id="ARBA00004651"/>
    </source>
</evidence>
<dbReference type="PANTHER" id="PTHR30529">
    <property type="entry name" value="CYTOCHROME B561"/>
    <property type="match status" value="1"/>
</dbReference>
<evidence type="ECO:0000256" key="1">
    <source>
        <dbReference type="ARBA" id="ARBA00001970"/>
    </source>
</evidence>
<evidence type="ECO:0000256" key="5">
    <source>
        <dbReference type="ARBA" id="ARBA00022617"/>
    </source>
</evidence>
<feature type="transmembrane region" description="Helical" evidence="13">
    <location>
        <begin position="93"/>
        <end position="114"/>
    </location>
</feature>
<evidence type="ECO:0000256" key="4">
    <source>
        <dbReference type="ARBA" id="ARBA00022475"/>
    </source>
</evidence>
<keyword evidence="8" id="KW-0249">Electron transport</keyword>
<keyword evidence="11 13" id="KW-0472">Membrane</keyword>
<keyword evidence="16" id="KW-1185">Reference proteome</keyword>
<proteinExistence type="inferred from homology"/>
<feature type="domain" description="Cytochrome b561 bacterial/Ni-hydrogenase" evidence="14">
    <location>
        <begin position="15"/>
        <end position="179"/>
    </location>
</feature>
<dbReference type="SUPFAM" id="SSF81342">
    <property type="entry name" value="Transmembrane di-heme cytochromes"/>
    <property type="match status" value="1"/>
</dbReference>
<evidence type="ECO:0000256" key="7">
    <source>
        <dbReference type="ARBA" id="ARBA00022723"/>
    </source>
</evidence>
<name>A0ABW3HAX8_9SPHN</name>